<name>A0A238U9M2_9FLAO</name>
<reference evidence="1 2" key="1">
    <citation type="submission" date="2017-07" db="EMBL/GenBank/DDBJ databases">
        <authorList>
            <person name="Sun Z.S."/>
            <person name="Albrecht U."/>
            <person name="Echele G."/>
            <person name="Lee C.C."/>
        </authorList>
    </citation>
    <scope>NUCLEOTIDE SEQUENCE [LARGE SCALE GENOMIC DNA]</scope>
    <source>
        <strain evidence="2">type strain: KCTC 22618</strain>
    </source>
</reference>
<dbReference type="KEGG" id="tje:TJEJU_2103"/>
<protein>
    <submittedName>
        <fullName evidence="1">Uncharacterized protein</fullName>
    </submittedName>
</protein>
<dbReference type="RefSeq" id="WP_095071855.1">
    <property type="nucleotide sequence ID" value="NZ_LT899436.1"/>
</dbReference>
<dbReference type="EMBL" id="LT899436">
    <property type="protein sequence ID" value="SNR15802.1"/>
    <property type="molecule type" value="Genomic_DNA"/>
</dbReference>
<accession>A0A238U9M2</accession>
<dbReference type="OrthoDB" id="1360000at2"/>
<organism evidence="1 2">
    <name type="scientific">Tenacibaculum jejuense</name>
    <dbReference type="NCBI Taxonomy" id="584609"/>
    <lineage>
        <taxon>Bacteria</taxon>
        <taxon>Pseudomonadati</taxon>
        <taxon>Bacteroidota</taxon>
        <taxon>Flavobacteriia</taxon>
        <taxon>Flavobacteriales</taxon>
        <taxon>Flavobacteriaceae</taxon>
        <taxon>Tenacibaculum</taxon>
    </lineage>
</organism>
<dbReference type="AlphaFoldDB" id="A0A238U9M2"/>
<dbReference type="Proteomes" id="UP000215214">
    <property type="component" value="Chromosome TJEJU"/>
</dbReference>
<evidence type="ECO:0000313" key="2">
    <source>
        <dbReference type="Proteomes" id="UP000215214"/>
    </source>
</evidence>
<proteinExistence type="predicted"/>
<sequence length="161" mass="18553">MAQNKKYKKQSEYTNIYESEQNVDQYGRAMTKNGKYYSGFQVGYTKESYEYEARVVGTDGVQFVNQPKVWVTGYNISKRAGTIKFQGIENSKSVRYQGEKNGNKHILMFVECFYENTGVTVLEWVDVNITNKTAVFKKMNMLADGRTYPKGAITRIVKKLD</sequence>
<gene>
    <name evidence="1" type="ORF">TJEJU_2103</name>
</gene>
<keyword evidence="2" id="KW-1185">Reference proteome</keyword>
<evidence type="ECO:0000313" key="1">
    <source>
        <dbReference type="EMBL" id="SNR15802.1"/>
    </source>
</evidence>